<dbReference type="PANTHER" id="PTHR36121">
    <property type="entry name" value="PROTEIN SXY"/>
    <property type="match status" value="1"/>
</dbReference>
<keyword evidence="4" id="KW-1185">Reference proteome</keyword>
<evidence type="ECO:0000313" key="4">
    <source>
        <dbReference type="Proteomes" id="UP001235760"/>
    </source>
</evidence>
<dbReference type="Gene3D" id="3.30.1460.30">
    <property type="entry name" value="YgaC/TfoX-N like chaperone"/>
    <property type="match status" value="1"/>
</dbReference>
<protein>
    <submittedName>
        <fullName evidence="3">TfoX/Sxy family protein</fullName>
    </submittedName>
</protein>
<dbReference type="InterPro" id="IPR047525">
    <property type="entry name" value="TfoX-like"/>
</dbReference>
<name>A0ABT9G7F2_LEPDI</name>
<dbReference type="Pfam" id="PF04993">
    <property type="entry name" value="TfoX_N"/>
    <property type="match status" value="1"/>
</dbReference>
<evidence type="ECO:0000259" key="2">
    <source>
        <dbReference type="Pfam" id="PF04993"/>
    </source>
</evidence>
<feature type="compositionally biased region" description="Low complexity" evidence="1">
    <location>
        <begin position="127"/>
        <end position="139"/>
    </location>
</feature>
<organism evidence="3 4">
    <name type="scientific">Leptothrix discophora</name>
    <dbReference type="NCBI Taxonomy" id="89"/>
    <lineage>
        <taxon>Bacteria</taxon>
        <taxon>Pseudomonadati</taxon>
        <taxon>Pseudomonadota</taxon>
        <taxon>Betaproteobacteria</taxon>
        <taxon>Burkholderiales</taxon>
        <taxon>Sphaerotilaceae</taxon>
        <taxon>Leptothrix</taxon>
    </lineage>
</organism>
<proteinExistence type="predicted"/>
<feature type="domain" description="TfoX N-terminal" evidence="2">
    <location>
        <begin position="13"/>
        <end position="106"/>
    </location>
</feature>
<dbReference type="RefSeq" id="WP_305750952.1">
    <property type="nucleotide sequence ID" value="NZ_JAUZEE010000011.1"/>
</dbReference>
<gene>
    <name evidence="3" type="ORF">Q8X39_17385</name>
</gene>
<sequence>MSNSPDFVNHCLELLAPLGAVRARRMFGGHGLYVDELFIAIVAGERLFLKVDAETRAAFEGAGCGPFTYATQAGETGVMSYFNAPDEAIESPMLMQPWARLALAAALRARAATASKASARAAKKAARSVARPAAKAPAAKPRRTDRTPS</sequence>
<feature type="region of interest" description="Disordered" evidence="1">
    <location>
        <begin position="118"/>
        <end position="149"/>
    </location>
</feature>
<reference evidence="3 4" key="1">
    <citation type="submission" date="2023-08" db="EMBL/GenBank/DDBJ databases">
        <authorList>
            <person name="Roldan D.M."/>
            <person name="Menes R.J."/>
        </authorList>
    </citation>
    <scope>NUCLEOTIDE SEQUENCE [LARGE SCALE GENOMIC DNA]</scope>
    <source>
        <strain evidence="3 4">CCM 2812</strain>
    </source>
</reference>
<evidence type="ECO:0000313" key="3">
    <source>
        <dbReference type="EMBL" id="MDP4302414.1"/>
    </source>
</evidence>
<dbReference type="Proteomes" id="UP001235760">
    <property type="component" value="Unassembled WGS sequence"/>
</dbReference>
<dbReference type="EMBL" id="JAUZEE010000011">
    <property type="protein sequence ID" value="MDP4302414.1"/>
    <property type="molecule type" value="Genomic_DNA"/>
</dbReference>
<accession>A0ABT9G7F2</accession>
<evidence type="ECO:0000256" key="1">
    <source>
        <dbReference type="SAM" id="MobiDB-lite"/>
    </source>
</evidence>
<dbReference type="PANTHER" id="PTHR36121:SF1">
    <property type="entry name" value="PROTEIN SXY"/>
    <property type="match status" value="1"/>
</dbReference>
<comment type="caution">
    <text evidence="3">The sequence shown here is derived from an EMBL/GenBank/DDBJ whole genome shotgun (WGS) entry which is preliminary data.</text>
</comment>
<dbReference type="SUPFAM" id="SSF159894">
    <property type="entry name" value="YgaC/TfoX-N like"/>
    <property type="match status" value="1"/>
</dbReference>
<dbReference type="InterPro" id="IPR007076">
    <property type="entry name" value="TfoX_N"/>
</dbReference>